<dbReference type="EMBL" id="PKPP01001663">
    <property type="protein sequence ID" value="PWA80857.1"/>
    <property type="molecule type" value="Genomic_DNA"/>
</dbReference>
<evidence type="ECO:0000313" key="1">
    <source>
        <dbReference type="EMBL" id="PWA80857.1"/>
    </source>
</evidence>
<proteinExistence type="predicted"/>
<protein>
    <submittedName>
        <fullName evidence="1">Uncharacterized protein</fullName>
    </submittedName>
</protein>
<evidence type="ECO:0000313" key="2">
    <source>
        <dbReference type="Proteomes" id="UP000245207"/>
    </source>
</evidence>
<gene>
    <name evidence="1" type="ORF">CTI12_AA192980</name>
</gene>
<comment type="caution">
    <text evidence="1">The sequence shown here is derived from an EMBL/GenBank/DDBJ whole genome shotgun (WGS) entry which is preliminary data.</text>
</comment>
<keyword evidence="2" id="KW-1185">Reference proteome</keyword>
<dbReference type="AlphaFoldDB" id="A0A2U1P599"/>
<sequence>MEHLKVDVNRLEPEVGHGAPCGCFVDDSVLRGPWPRVLRRSVAPVFSSGISSRLWTRRDMGGVTVLIYFGFSGTTTMPQEICFDQSKAKKIKSRNKASVAGISPKQESANMLLLDMWVELYELDDEGMYDNDISDERVQPFESRKPDGWSPEQQRFLGSISSPGILDFQTGNVHHVPLSQPLQGDNCNAGTPGPIRHGHMTSLNVYATALGQQVHPPFRTAAPSQHVKPPFRTGPPVEYQQFGPCNCVCRHCKALFWDEEKLACSTAARRPLYHRCCLEGSLERVGEQSRKNGCSSVIRVSY</sequence>
<reference evidence="1 2" key="1">
    <citation type="journal article" date="2018" name="Mol. Plant">
        <title>The genome of Artemisia annua provides insight into the evolution of Asteraceae family and artemisinin biosynthesis.</title>
        <authorList>
            <person name="Shen Q."/>
            <person name="Zhang L."/>
            <person name="Liao Z."/>
            <person name="Wang S."/>
            <person name="Yan T."/>
            <person name="Shi P."/>
            <person name="Liu M."/>
            <person name="Fu X."/>
            <person name="Pan Q."/>
            <person name="Wang Y."/>
            <person name="Lv Z."/>
            <person name="Lu X."/>
            <person name="Zhang F."/>
            <person name="Jiang W."/>
            <person name="Ma Y."/>
            <person name="Chen M."/>
            <person name="Hao X."/>
            <person name="Li L."/>
            <person name="Tang Y."/>
            <person name="Lv G."/>
            <person name="Zhou Y."/>
            <person name="Sun X."/>
            <person name="Brodelius P.E."/>
            <person name="Rose J.K.C."/>
            <person name="Tang K."/>
        </authorList>
    </citation>
    <scope>NUCLEOTIDE SEQUENCE [LARGE SCALE GENOMIC DNA]</scope>
    <source>
        <strain evidence="2">cv. Huhao1</strain>
        <tissue evidence="1">Leaf</tissue>
    </source>
</reference>
<dbReference type="Proteomes" id="UP000245207">
    <property type="component" value="Unassembled WGS sequence"/>
</dbReference>
<accession>A0A2U1P599</accession>
<name>A0A2U1P599_ARTAN</name>
<organism evidence="1 2">
    <name type="scientific">Artemisia annua</name>
    <name type="common">Sweet wormwood</name>
    <dbReference type="NCBI Taxonomy" id="35608"/>
    <lineage>
        <taxon>Eukaryota</taxon>
        <taxon>Viridiplantae</taxon>
        <taxon>Streptophyta</taxon>
        <taxon>Embryophyta</taxon>
        <taxon>Tracheophyta</taxon>
        <taxon>Spermatophyta</taxon>
        <taxon>Magnoliopsida</taxon>
        <taxon>eudicotyledons</taxon>
        <taxon>Gunneridae</taxon>
        <taxon>Pentapetalae</taxon>
        <taxon>asterids</taxon>
        <taxon>campanulids</taxon>
        <taxon>Asterales</taxon>
        <taxon>Asteraceae</taxon>
        <taxon>Asteroideae</taxon>
        <taxon>Anthemideae</taxon>
        <taxon>Artemisiinae</taxon>
        <taxon>Artemisia</taxon>
    </lineage>
</organism>